<feature type="non-terminal residue" evidence="1">
    <location>
        <position position="1"/>
    </location>
</feature>
<dbReference type="EMBL" id="VUJU01001397">
    <property type="protein sequence ID" value="KAF0765452.1"/>
    <property type="molecule type" value="Genomic_DNA"/>
</dbReference>
<organism evidence="1 2">
    <name type="scientific">Aphis craccivora</name>
    <name type="common">Cowpea aphid</name>
    <dbReference type="NCBI Taxonomy" id="307492"/>
    <lineage>
        <taxon>Eukaryota</taxon>
        <taxon>Metazoa</taxon>
        <taxon>Ecdysozoa</taxon>
        <taxon>Arthropoda</taxon>
        <taxon>Hexapoda</taxon>
        <taxon>Insecta</taxon>
        <taxon>Pterygota</taxon>
        <taxon>Neoptera</taxon>
        <taxon>Paraneoptera</taxon>
        <taxon>Hemiptera</taxon>
        <taxon>Sternorrhyncha</taxon>
        <taxon>Aphidomorpha</taxon>
        <taxon>Aphidoidea</taxon>
        <taxon>Aphididae</taxon>
        <taxon>Aphidini</taxon>
        <taxon>Aphis</taxon>
        <taxon>Aphis</taxon>
    </lineage>
</organism>
<keyword evidence="2" id="KW-1185">Reference proteome</keyword>
<evidence type="ECO:0000313" key="2">
    <source>
        <dbReference type="Proteomes" id="UP000478052"/>
    </source>
</evidence>
<dbReference type="Proteomes" id="UP000478052">
    <property type="component" value="Unassembled WGS sequence"/>
</dbReference>
<gene>
    <name evidence="1" type="ORF">FWK35_00023408</name>
</gene>
<comment type="caution">
    <text evidence="1">The sequence shown here is derived from an EMBL/GenBank/DDBJ whole genome shotgun (WGS) entry which is preliminary data.</text>
</comment>
<dbReference type="AlphaFoldDB" id="A0A6G0Z425"/>
<protein>
    <submittedName>
        <fullName evidence="1">Uncharacterized protein</fullName>
    </submittedName>
</protein>
<name>A0A6G0Z425_APHCR</name>
<evidence type="ECO:0000313" key="1">
    <source>
        <dbReference type="EMBL" id="KAF0765452.1"/>
    </source>
</evidence>
<sequence length="116" mass="13965">SRHLLTTLGDTQGRRWCWCCCRWCCRRYRWCHTPEPRFLASGGDPYAYSHATVTEVYERTRAHTYRCRRLYRWRRAQAKAVHRYRVRSSRPTACRPAPPSRFRRGKCTAIIVIIIF</sequence>
<proteinExistence type="predicted"/>
<accession>A0A6G0Z425</accession>
<reference evidence="1 2" key="1">
    <citation type="submission" date="2019-08" db="EMBL/GenBank/DDBJ databases">
        <title>Whole genome of Aphis craccivora.</title>
        <authorList>
            <person name="Voronova N.V."/>
            <person name="Shulinski R.S."/>
            <person name="Bandarenka Y.V."/>
            <person name="Zhorov D.G."/>
            <person name="Warner D."/>
        </authorList>
    </citation>
    <scope>NUCLEOTIDE SEQUENCE [LARGE SCALE GENOMIC DNA]</scope>
    <source>
        <strain evidence="1">180601</strain>
        <tissue evidence="1">Whole Body</tissue>
    </source>
</reference>